<evidence type="ECO:0000313" key="4">
    <source>
        <dbReference type="Proteomes" id="UP000832041"/>
    </source>
</evidence>
<protein>
    <submittedName>
        <fullName evidence="3">CPBP family intramembrane metalloprotease</fullName>
    </submittedName>
</protein>
<organism evidence="3 4">
    <name type="scientific">Thermobifida alba</name>
    <name type="common">Thermomonospora alba</name>
    <dbReference type="NCBI Taxonomy" id="53522"/>
    <lineage>
        <taxon>Bacteria</taxon>
        <taxon>Bacillati</taxon>
        <taxon>Actinomycetota</taxon>
        <taxon>Actinomycetes</taxon>
        <taxon>Streptosporangiales</taxon>
        <taxon>Nocardiopsidaceae</taxon>
        <taxon>Thermobifida</taxon>
    </lineage>
</organism>
<reference evidence="3 4" key="1">
    <citation type="submission" date="2020-04" db="EMBL/GenBank/DDBJ databases">
        <title>Thermobifida alba genome sequencing and assembly.</title>
        <authorList>
            <person name="Luzics S."/>
            <person name="Horvath B."/>
            <person name="Nagy I."/>
            <person name="Toth A."/>
            <person name="Nagy I."/>
            <person name="Kukolya J."/>
        </authorList>
    </citation>
    <scope>NUCLEOTIDE SEQUENCE [LARGE SCALE GENOMIC DNA]</scope>
    <source>
        <strain evidence="3 4">DSM 43795</strain>
    </source>
</reference>
<dbReference type="RefSeq" id="WP_248591333.1">
    <property type="nucleotide sequence ID" value="NZ_BAABEB010000011.1"/>
</dbReference>
<evidence type="ECO:0000313" key="3">
    <source>
        <dbReference type="EMBL" id="UPT22829.1"/>
    </source>
</evidence>
<keyword evidence="3" id="KW-0645">Protease</keyword>
<proteinExistence type="predicted"/>
<dbReference type="EMBL" id="CP051627">
    <property type="protein sequence ID" value="UPT22829.1"/>
    <property type="molecule type" value="Genomic_DNA"/>
</dbReference>
<feature type="transmembrane region" description="Helical" evidence="1">
    <location>
        <begin position="257"/>
        <end position="277"/>
    </location>
</feature>
<accession>A0ABY4L5T2</accession>
<feature type="domain" description="CAAX prenyl protease 2/Lysostaphin resistance protein A-like" evidence="2">
    <location>
        <begin position="191"/>
        <end position="290"/>
    </location>
</feature>
<feature type="transmembrane region" description="Helical" evidence="1">
    <location>
        <begin position="162"/>
        <end position="180"/>
    </location>
</feature>
<keyword evidence="1" id="KW-0472">Membrane</keyword>
<feature type="transmembrane region" description="Helical" evidence="1">
    <location>
        <begin position="284"/>
        <end position="303"/>
    </location>
</feature>
<feature type="transmembrane region" description="Helical" evidence="1">
    <location>
        <begin position="44"/>
        <end position="60"/>
    </location>
</feature>
<keyword evidence="4" id="KW-1185">Reference proteome</keyword>
<evidence type="ECO:0000256" key="1">
    <source>
        <dbReference type="SAM" id="Phobius"/>
    </source>
</evidence>
<feature type="transmembrane region" description="Helical" evidence="1">
    <location>
        <begin position="89"/>
        <end position="107"/>
    </location>
</feature>
<feature type="transmembrane region" description="Helical" evidence="1">
    <location>
        <begin position="113"/>
        <end position="135"/>
    </location>
</feature>
<keyword evidence="1" id="KW-0812">Transmembrane</keyword>
<keyword evidence="1" id="KW-1133">Transmembrane helix</keyword>
<feature type="transmembrane region" description="Helical" evidence="1">
    <location>
        <begin position="186"/>
        <end position="204"/>
    </location>
</feature>
<gene>
    <name evidence="3" type="ORF">FOF52_19315</name>
</gene>
<dbReference type="InterPro" id="IPR003675">
    <property type="entry name" value="Rce1/LyrA-like_dom"/>
</dbReference>
<dbReference type="PROSITE" id="PS51257">
    <property type="entry name" value="PROKAR_LIPOPROTEIN"/>
    <property type="match status" value="1"/>
</dbReference>
<sequence>MERVRVWVLWAGVALIAACVLVVAAASAAGVDWIDPHSLVLLPRVYWVPTALGLALVRLLPPRHGRTALDDRVALALGGRPIGRELTRLLLCLLAFLLSAVLLAWLFEALGGALHVLGTPVARVVFLGLLPVLLVDRAGQPRVGRVSQLQALAVRVGEPWRWWGAVPVAVVLAVVLYYRWEALAGAGAGGLLLGALVVLLLVALPEEVFFRFLLQTRLEAVLGRGAGIVLVALLFAVAYAALGGYADFFRFDTHAVAGDYAVAVAGYGVVGLLYGYLWTRYRNLWLNVALRTGALTLIVGPAITM</sequence>
<dbReference type="GO" id="GO:0008237">
    <property type="term" value="F:metallopeptidase activity"/>
    <property type="evidence" value="ECO:0007669"/>
    <property type="project" value="UniProtKB-KW"/>
</dbReference>
<keyword evidence="3" id="KW-0482">Metalloprotease</keyword>
<name>A0ABY4L5T2_THEAE</name>
<keyword evidence="3" id="KW-0378">Hydrolase</keyword>
<dbReference type="Proteomes" id="UP000832041">
    <property type="component" value="Chromosome"/>
</dbReference>
<dbReference type="Pfam" id="PF02517">
    <property type="entry name" value="Rce1-like"/>
    <property type="match status" value="1"/>
</dbReference>
<evidence type="ECO:0000259" key="2">
    <source>
        <dbReference type="Pfam" id="PF02517"/>
    </source>
</evidence>
<feature type="transmembrane region" description="Helical" evidence="1">
    <location>
        <begin position="225"/>
        <end position="245"/>
    </location>
</feature>